<evidence type="ECO:0000313" key="4">
    <source>
        <dbReference type="EnsemblPlants" id="PGSC0003DMT400057237"/>
    </source>
</evidence>
<dbReference type="InterPro" id="IPR001307">
    <property type="entry name" value="Thiosulphate_STrfase_CS"/>
</dbReference>
<dbReference type="InterPro" id="IPR001763">
    <property type="entry name" value="Rhodanese-like_dom"/>
</dbReference>
<dbReference type="PROSITE" id="PS00683">
    <property type="entry name" value="RHODANESE_2"/>
    <property type="match status" value="1"/>
</dbReference>
<keyword evidence="2" id="KW-0677">Repeat</keyword>
<dbReference type="PANTHER" id="PTHR11364">
    <property type="entry name" value="THIOSULFATE SULFERTANSFERASE"/>
    <property type="match status" value="1"/>
</dbReference>
<dbReference type="HOGENOM" id="CLU_2642909_0_0_1"/>
<reference evidence="5" key="1">
    <citation type="journal article" date="2011" name="Nature">
        <title>Genome sequence and analysis of the tuber crop potato.</title>
        <authorList>
            <consortium name="The Potato Genome Sequencing Consortium"/>
        </authorList>
    </citation>
    <scope>NUCLEOTIDE SEQUENCE [LARGE SCALE GENOMIC DNA]</scope>
    <source>
        <strain evidence="5">cv. DM1-3 516 R44</strain>
    </source>
</reference>
<evidence type="ECO:0000256" key="2">
    <source>
        <dbReference type="ARBA" id="ARBA00022737"/>
    </source>
</evidence>
<dbReference type="GO" id="GO:0004792">
    <property type="term" value="F:thiosulfate-cyanide sulfurtransferase activity"/>
    <property type="evidence" value="ECO:0007669"/>
    <property type="project" value="InterPro"/>
</dbReference>
<dbReference type="ExpressionAtlas" id="M1C0P0">
    <property type="expression patterns" value="baseline and differential"/>
</dbReference>
<dbReference type="OrthoDB" id="270167at2759"/>
<gene>
    <name evidence="4" type="primary">LOC102606407</name>
</gene>
<dbReference type="SUPFAM" id="SSF52821">
    <property type="entry name" value="Rhodanese/Cell cycle control phosphatase"/>
    <property type="match status" value="1"/>
</dbReference>
<dbReference type="InterPro" id="IPR045078">
    <property type="entry name" value="TST/MPST-like"/>
</dbReference>
<dbReference type="PROSITE" id="PS50206">
    <property type="entry name" value="RHODANESE_3"/>
    <property type="match status" value="1"/>
</dbReference>
<keyword evidence="1" id="KW-0808">Transferase</keyword>
<dbReference type="InterPro" id="IPR036873">
    <property type="entry name" value="Rhodanese-like_dom_sf"/>
</dbReference>
<dbReference type="PANTHER" id="PTHR11364:SF27">
    <property type="entry name" value="SULFURTRANSFERASE"/>
    <property type="match status" value="1"/>
</dbReference>
<dbReference type="Gramene" id="PGSC0003DMT400057237">
    <property type="protein sequence ID" value="PGSC0003DMT400057237"/>
    <property type="gene ID" value="PGSC0003DMG400022232"/>
</dbReference>
<dbReference type="AlphaFoldDB" id="M1C0P0"/>
<organism evidence="4 5">
    <name type="scientific">Solanum tuberosum</name>
    <name type="common">Potato</name>
    <dbReference type="NCBI Taxonomy" id="4113"/>
    <lineage>
        <taxon>Eukaryota</taxon>
        <taxon>Viridiplantae</taxon>
        <taxon>Streptophyta</taxon>
        <taxon>Embryophyta</taxon>
        <taxon>Tracheophyta</taxon>
        <taxon>Spermatophyta</taxon>
        <taxon>Magnoliopsida</taxon>
        <taxon>eudicotyledons</taxon>
        <taxon>Gunneridae</taxon>
        <taxon>Pentapetalae</taxon>
        <taxon>asterids</taxon>
        <taxon>lamiids</taxon>
        <taxon>Solanales</taxon>
        <taxon>Solanaceae</taxon>
        <taxon>Solanoideae</taxon>
        <taxon>Solaneae</taxon>
        <taxon>Solanum</taxon>
    </lineage>
</organism>
<evidence type="ECO:0000313" key="5">
    <source>
        <dbReference type="Proteomes" id="UP000011115"/>
    </source>
</evidence>
<keyword evidence="5" id="KW-1185">Reference proteome</keyword>
<dbReference type="CDD" id="cd01449">
    <property type="entry name" value="TST_Repeat_2"/>
    <property type="match status" value="1"/>
</dbReference>
<dbReference type="EnsemblPlants" id="PGSC0003DMT400057237">
    <property type="protein sequence ID" value="PGSC0003DMT400057237"/>
    <property type="gene ID" value="PGSC0003DMG400022232"/>
</dbReference>
<feature type="domain" description="Rhodanese" evidence="3">
    <location>
        <begin position="9"/>
        <end position="73"/>
    </location>
</feature>
<dbReference type="Pfam" id="PF00581">
    <property type="entry name" value="Rhodanese"/>
    <property type="match status" value="1"/>
</dbReference>
<evidence type="ECO:0000256" key="1">
    <source>
        <dbReference type="ARBA" id="ARBA00022679"/>
    </source>
</evidence>
<sequence>MLDGSQTLLSNEELKKKFDQEGISLDKPIVTSCGTGVTACILALGLHRLGKTDVPVYDGSWTEWGGHPDVPVSTSEA</sequence>
<dbReference type="Proteomes" id="UP000011115">
    <property type="component" value="Unassembled WGS sequence"/>
</dbReference>
<reference evidence="4" key="2">
    <citation type="submission" date="2015-06" db="UniProtKB">
        <authorList>
            <consortium name="EnsemblPlants"/>
        </authorList>
    </citation>
    <scope>IDENTIFICATION</scope>
    <source>
        <strain evidence="4">DM1-3 516 R44</strain>
    </source>
</reference>
<evidence type="ECO:0000259" key="3">
    <source>
        <dbReference type="PROSITE" id="PS50206"/>
    </source>
</evidence>
<accession>M1C0P0</accession>
<dbReference type="Gene3D" id="3.40.250.10">
    <property type="entry name" value="Rhodanese-like domain"/>
    <property type="match status" value="1"/>
</dbReference>
<name>M1C0P0_SOLTU</name>
<proteinExistence type="predicted"/>
<protein>
    <submittedName>
        <fullName evidence="4">Mercaptopyruvate sulfurtransferase</fullName>
    </submittedName>
</protein>